<feature type="binding site" evidence="6">
    <location>
        <position position="100"/>
    </location>
    <ligand>
        <name>Ca(2+)</name>
        <dbReference type="ChEBI" id="CHEBI:29108"/>
        <label>1</label>
    </ligand>
</feature>
<feature type="binding site" evidence="6">
    <location>
        <position position="288"/>
    </location>
    <ligand>
        <name>Ca(2+)</name>
        <dbReference type="ChEBI" id="CHEBI:29108"/>
        <label>1</label>
    </ligand>
</feature>
<dbReference type="PANTHER" id="PTHR10502">
    <property type="entry name" value="ANNEXIN"/>
    <property type="match status" value="1"/>
</dbReference>
<evidence type="ECO:0000256" key="3">
    <source>
        <dbReference type="ARBA" id="ARBA00022837"/>
    </source>
</evidence>
<dbReference type="InterPro" id="IPR037104">
    <property type="entry name" value="Annexin_sf"/>
</dbReference>
<evidence type="ECO:0000313" key="7">
    <source>
        <dbReference type="EMBL" id="KAJ0976166.1"/>
    </source>
</evidence>
<reference evidence="7" key="1">
    <citation type="submission" date="2021-03" db="EMBL/GenBank/DDBJ databases">
        <authorList>
            <person name="Li Z."/>
            <person name="Yang C."/>
        </authorList>
    </citation>
    <scope>NUCLEOTIDE SEQUENCE</scope>
    <source>
        <strain evidence="7">Dzin_1.0</strain>
        <tissue evidence="7">Leaf</tissue>
    </source>
</reference>
<dbReference type="Gene3D" id="1.10.220.10">
    <property type="entry name" value="Annexin"/>
    <property type="match status" value="4"/>
</dbReference>
<dbReference type="FunFam" id="1.10.220.10:FF:000009">
    <property type="entry name" value="Annexin"/>
    <property type="match status" value="1"/>
</dbReference>
<reference evidence="7" key="2">
    <citation type="journal article" date="2022" name="Hortic Res">
        <title>The genome of Dioscorea zingiberensis sheds light on the biosynthesis, origin and evolution of the medicinally important diosgenin saponins.</title>
        <authorList>
            <person name="Li Y."/>
            <person name="Tan C."/>
            <person name="Li Z."/>
            <person name="Guo J."/>
            <person name="Li S."/>
            <person name="Chen X."/>
            <person name="Wang C."/>
            <person name="Dai X."/>
            <person name="Yang H."/>
            <person name="Song W."/>
            <person name="Hou L."/>
            <person name="Xu J."/>
            <person name="Tong Z."/>
            <person name="Xu A."/>
            <person name="Yuan X."/>
            <person name="Wang W."/>
            <person name="Yang Q."/>
            <person name="Chen L."/>
            <person name="Sun Z."/>
            <person name="Wang K."/>
            <person name="Pan B."/>
            <person name="Chen J."/>
            <person name="Bao Y."/>
            <person name="Liu F."/>
            <person name="Qi X."/>
            <person name="Gang D.R."/>
            <person name="Wen J."/>
            <person name="Li J."/>
        </authorList>
    </citation>
    <scope>NUCLEOTIDE SEQUENCE</scope>
    <source>
        <strain evidence="7">Dzin_1.0</strain>
    </source>
</reference>
<dbReference type="GO" id="GO:0005886">
    <property type="term" value="C:plasma membrane"/>
    <property type="evidence" value="ECO:0007669"/>
    <property type="project" value="TreeGrafter"/>
</dbReference>
<sequence length="344" mass="39165">MTLAFSIYTHSIGPLFFTCFRERETEEERDTEMATLTVSELVPSPVEDAEQLRKAFQGWGTDEKTVISILAHRNSTQRKQIQQAYEELYQESLTKRLESELTGDLEKAVYRWMFNPIEREAVLANIALKKTIDNQVIIEIACVNSPADLLVVKQAYQALYKHSLEEDVAAHTTRDMRRLLTGLVGTYRYNGEEIDTRLAQSEAAILHEAIKSKEHNHEEFIRILTTRSKAQLNATFNRYKDEHGTSISKALLASESANEFVSALRVTVKCIASPLKYYEKVLRNALTKSTDDDTLSRVIVTRAEKDLKEIKDLYLNRTNVPLDQAISKSVSGHYESFLLALLGN</sequence>
<dbReference type="FunFam" id="1.10.220.10:FF:000006">
    <property type="entry name" value="Annexin"/>
    <property type="match status" value="1"/>
</dbReference>
<dbReference type="GO" id="GO:0005737">
    <property type="term" value="C:cytoplasm"/>
    <property type="evidence" value="ECO:0007669"/>
    <property type="project" value="TreeGrafter"/>
</dbReference>
<dbReference type="GO" id="GO:0009409">
    <property type="term" value="P:response to cold"/>
    <property type="evidence" value="ECO:0007669"/>
    <property type="project" value="TreeGrafter"/>
</dbReference>
<organism evidence="7 8">
    <name type="scientific">Dioscorea zingiberensis</name>
    <dbReference type="NCBI Taxonomy" id="325984"/>
    <lineage>
        <taxon>Eukaryota</taxon>
        <taxon>Viridiplantae</taxon>
        <taxon>Streptophyta</taxon>
        <taxon>Embryophyta</taxon>
        <taxon>Tracheophyta</taxon>
        <taxon>Spermatophyta</taxon>
        <taxon>Magnoliopsida</taxon>
        <taxon>Liliopsida</taxon>
        <taxon>Dioscoreales</taxon>
        <taxon>Dioscoreaceae</taxon>
        <taxon>Dioscorea</taxon>
    </lineage>
</organism>
<dbReference type="FunFam" id="1.10.220.10:FF:000008">
    <property type="entry name" value="Annexin"/>
    <property type="match status" value="1"/>
</dbReference>
<keyword evidence="1 6" id="KW-0479">Metal-binding</keyword>
<evidence type="ECO:0008006" key="9">
    <source>
        <dbReference type="Google" id="ProtNLM"/>
    </source>
</evidence>
<protein>
    <recommendedName>
        <fullName evidence="9">Annexin</fullName>
    </recommendedName>
</protein>
<dbReference type="GO" id="GO:0001786">
    <property type="term" value="F:phosphatidylserine binding"/>
    <property type="evidence" value="ECO:0007669"/>
    <property type="project" value="TreeGrafter"/>
</dbReference>
<evidence type="ECO:0000256" key="6">
    <source>
        <dbReference type="PIRSR" id="PIRSR609118-1"/>
    </source>
</evidence>
<name>A0A9D5CMN1_9LILI</name>
<dbReference type="GO" id="GO:0005509">
    <property type="term" value="F:calcium ion binding"/>
    <property type="evidence" value="ECO:0007669"/>
    <property type="project" value="InterPro"/>
</dbReference>
<dbReference type="InterPro" id="IPR009118">
    <property type="entry name" value="AnnexinD_plant"/>
</dbReference>
<dbReference type="GO" id="GO:0009651">
    <property type="term" value="P:response to salt stress"/>
    <property type="evidence" value="ECO:0007669"/>
    <property type="project" value="TreeGrafter"/>
</dbReference>
<accession>A0A9D5CMN1</accession>
<dbReference type="PRINTS" id="PR00196">
    <property type="entry name" value="ANNEXIN"/>
</dbReference>
<dbReference type="InterPro" id="IPR001464">
    <property type="entry name" value="Annexin"/>
</dbReference>
<dbReference type="GO" id="GO:0005544">
    <property type="term" value="F:calcium-dependent phospholipid binding"/>
    <property type="evidence" value="ECO:0007669"/>
    <property type="project" value="UniProtKB-KW"/>
</dbReference>
<keyword evidence="5" id="KW-0111">Calcium/phospholipid-binding</keyword>
<evidence type="ECO:0000313" key="8">
    <source>
        <dbReference type="Proteomes" id="UP001085076"/>
    </source>
</evidence>
<proteinExistence type="predicted"/>
<dbReference type="AlphaFoldDB" id="A0A9D5CMN1"/>
<keyword evidence="2" id="KW-0677">Repeat</keyword>
<dbReference type="EMBL" id="JAGGNH010000004">
    <property type="protein sequence ID" value="KAJ0976166.1"/>
    <property type="molecule type" value="Genomic_DNA"/>
</dbReference>
<evidence type="ECO:0000256" key="1">
    <source>
        <dbReference type="ARBA" id="ARBA00022723"/>
    </source>
</evidence>
<dbReference type="InterPro" id="IPR018502">
    <property type="entry name" value="Annexin_repeat"/>
</dbReference>
<dbReference type="OrthoDB" id="37886at2759"/>
<feature type="binding site" evidence="6">
    <location>
        <position position="335"/>
    </location>
    <ligand>
        <name>Ca(2+)</name>
        <dbReference type="ChEBI" id="CHEBI:29108"/>
        <label>1</label>
    </ligand>
</feature>
<evidence type="ECO:0000256" key="5">
    <source>
        <dbReference type="ARBA" id="ARBA00023302"/>
    </source>
</evidence>
<evidence type="ECO:0000256" key="2">
    <source>
        <dbReference type="ARBA" id="ARBA00022737"/>
    </source>
</evidence>
<dbReference type="PROSITE" id="PS51897">
    <property type="entry name" value="ANNEXIN_2"/>
    <property type="match status" value="4"/>
</dbReference>
<feature type="binding site" evidence="6">
    <location>
        <position position="58"/>
    </location>
    <ligand>
        <name>Ca(2+)</name>
        <dbReference type="ChEBI" id="CHEBI:29108"/>
        <label>1</label>
    </ligand>
</feature>
<dbReference type="PRINTS" id="PR01814">
    <property type="entry name" value="ANNEXINPLANT"/>
</dbReference>
<gene>
    <name evidence="7" type="ORF">J5N97_018131</name>
</gene>
<keyword evidence="8" id="KW-1185">Reference proteome</keyword>
<keyword evidence="4" id="KW-0041">Annexin</keyword>
<comment type="caution">
    <text evidence="7">The sequence shown here is derived from an EMBL/GenBank/DDBJ whole genome shotgun (WGS) entry which is preliminary data.</text>
</comment>
<dbReference type="SUPFAM" id="SSF47874">
    <property type="entry name" value="Annexin"/>
    <property type="match status" value="1"/>
</dbReference>
<evidence type="ECO:0000256" key="4">
    <source>
        <dbReference type="ARBA" id="ARBA00023216"/>
    </source>
</evidence>
<dbReference type="FunFam" id="1.10.220.10:FF:000001">
    <property type="entry name" value="Annexin"/>
    <property type="match status" value="1"/>
</dbReference>
<dbReference type="GO" id="GO:0009414">
    <property type="term" value="P:response to water deprivation"/>
    <property type="evidence" value="ECO:0007669"/>
    <property type="project" value="TreeGrafter"/>
</dbReference>
<dbReference type="Proteomes" id="UP001085076">
    <property type="component" value="Miscellaneous, Linkage group lg04"/>
</dbReference>
<dbReference type="SMART" id="SM00335">
    <property type="entry name" value="ANX"/>
    <property type="match status" value="4"/>
</dbReference>
<feature type="binding site" evidence="6">
    <location>
        <position position="56"/>
    </location>
    <ligand>
        <name>Ca(2+)</name>
        <dbReference type="ChEBI" id="CHEBI:29108"/>
        <label>1</label>
    </ligand>
</feature>
<dbReference type="Pfam" id="PF00191">
    <property type="entry name" value="Annexin"/>
    <property type="match status" value="4"/>
</dbReference>
<feature type="binding site" evidence="6">
    <location>
        <position position="60"/>
    </location>
    <ligand>
        <name>Ca(2+)</name>
        <dbReference type="ChEBI" id="CHEBI:29108"/>
        <label>1</label>
    </ligand>
</feature>
<dbReference type="PANTHER" id="PTHR10502:SF193">
    <property type="entry name" value="ANNEXIN D8"/>
    <property type="match status" value="1"/>
</dbReference>
<keyword evidence="3 6" id="KW-0106">Calcium</keyword>
<dbReference type="GO" id="GO:0009408">
    <property type="term" value="P:response to heat"/>
    <property type="evidence" value="ECO:0007669"/>
    <property type="project" value="TreeGrafter"/>
</dbReference>